<evidence type="ECO:0000259" key="8">
    <source>
        <dbReference type="PROSITE" id="PS50041"/>
    </source>
</evidence>
<dbReference type="InterPro" id="IPR051663">
    <property type="entry name" value="CLec_Tetranectin-domain"/>
</dbReference>
<feature type="signal peptide" evidence="7">
    <location>
        <begin position="1"/>
        <end position="21"/>
    </location>
</feature>
<evidence type="ECO:0000256" key="5">
    <source>
        <dbReference type="ARBA" id="ARBA00023157"/>
    </source>
</evidence>
<dbReference type="InterPro" id="IPR018378">
    <property type="entry name" value="C-type_lectin_CS"/>
</dbReference>
<evidence type="ECO:0000313" key="10">
    <source>
        <dbReference type="RefSeq" id="XP_054838098.1"/>
    </source>
</evidence>
<dbReference type="PROSITE" id="PS00615">
    <property type="entry name" value="C_TYPE_LECTIN_1"/>
    <property type="match status" value="1"/>
</dbReference>
<dbReference type="GO" id="GO:0030246">
    <property type="term" value="F:carbohydrate binding"/>
    <property type="evidence" value="ECO:0007669"/>
    <property type="project" value="UniProtKB-KW"/>
</dbReference>
<evidence type="ECO:0000256" key="1">
    <source>
        <dbReference type="ARBA" id="ARBA00004613"/>
    </source>
</evidence>
<evidence type="ECO:0000256" key="2">
    <source>
        <dbReference type="ARBA" id="ARBA00022525"/>
    </source>
</evidence>
<feature type="compositionally biased region" description="Basic and acidic residues" evidence="6">
    <location>
        <begin position="72"/>
        <end position="87"/>
    </location>
</feature>
<feature type="domain" description="C-type lectin" evidence="8">
    <location>
        <begin position="142"/>
        <end position="241"/>
    </location>
</feature>
<dbReference type="InterPro" id="IPR016187">
    <property type="entry name" value="CTDL_fold"/>
</dbReference>
<name>A0AA97L1A7_EUBMA</name>
<feature type="chain" id="PRO_5041645659" evidence="7">
    <location>
        <begin position="22"/>
        <end position="242"/>
    </location>
</feature>
<dbReference type="PANTHER" id="PTHR22799">
    <property type="entry name" value="TETRANECTIN-RELATED"/>
    <property type="match status" value="1"/>
</dbReference>
<dbReference type="Pfam" id="PF00059">
    <property type="entry name" value="Lectin_C"/>
    <property type="match status" value="1"/>
</dbReference>
<gene>
    <name evidence="10" type="primary">LOC129331692</name>
</gene>
<evidence type="ECO:0000256" key="4">
    <source>
        <dbReference type="ARBA" id="ARBA00022734"/>
    </source>
</evidence>
<dbReference type="PROSITE" id="PS50041">
    <property type="entry name" value="C_TYPE_LECTIN_2"/>
    <property type="match status" value="1"/>
</dbReference>
<organism evidence="9 10">
    <name type="scientific">Eublepharis macularius</name>
    <name type="common">Leopard gecko</name>
    <name type="synonym">Cyrtodactylus macularius</name>
    <dbReference type="NCBI Taxonomy" id="481883"/>
    <lineage>
        <taxon>Eukaryota</taxon>
        <taxon>Metazoa</taxon>
        <taxon>Chordata</taxon>
        <taxon>Craniata</taxon>
        <taxon>Vertebrata</taxon>
        <taxon>Euteleostomi</taxon>
        <taxon>Lepidosauria</taxon>
        <taxon>Squamata</taxon>
        <taxon>Bifurcata</taxon>
        <taxon>Gekkota</taxon>
        <taxon>Eublepharidae</taxon>
        <taxon>Eublepharinae</taxon>
        <taxon>Eublepharis</taxon>
    </lineage>
</organism>
<dbReference type="SUPFAM" id="SSF56436">
    <property type="entry name" value="C-type lectin-like"/>
    <property type="match status" value="1"/>
</dbReference>
<feature type="region of interest" description="Disordered" evidence="6">
    <location>
        <begin position="47"/>
        <end position="87"/>
    </location>
</feature>
<dbReference type="GeneID" id="129331692"/>
<dbReference type="AlphaFoldDB" id="A0AA97L1A7"/>
<dbReference type="GO" id="GO:0005615">
    <property type="term" value="C:extracellular space"/>
    <property type="evidence" value="ECO:0007669"/>
    <property type="project" value="TreeGrafter"/>
</dbReference>
<dbReference type="InterPro" id="IPR016186">
    <property type="entry name" value="C-type_lectin-like/link_sf"/>
</dbReference>
<reference evidence="10" key="1">
    <citation type="submission" date="2025-08" db="UniProtKB">
        <authorList>
            <consortium name="RefSeq"/>
        </authorList>
    </citation>
    <scope>IDENTIFICATION</scope>
    <source>
        <tissue evidence="10">Blood</tissue>
    </source>
</reference>
<accession>A0AA97L1A7</accession>
<sequence>MTQPYIQTELLLLTIYLLVLGASLQKVTNSVATSYVLKGWVPNVPPARGSGEENGVQGPQDPVGAPSTRGPRRNDGSAPEKRLRRDTDEAELEYLRKEIRDVQTQLNVYKAAVNKTLQVLLIPDGVMVSGKIFKTDGSTGDYETAKILCSQMGATIASPRNAAENQAVRQIVEWQNRNAVLGINDIETEDRFVYTNGEIIGYSNWASGEPNDLENEDCIEIHPNGKWHDRHCGLDLLVICEF</sequence>
<evidence type="ECO:0000256" key="3">
    <source>
        <dbReference type="ARBA" id="ARBA00022729"/>
    </source>
</evidence>
<keyword evidence="4" id="KW-0430">Lectin</keyword>
<dbReference type="SMART" id="SM00034">
    <property type="entry name" value="CLECT"/>
    <property type="match status" value="1"/>
</dbReference>
<dbReference type="InterPro" id="IPR001304">
    <property type="entry name" value="C-type_lectin-like"/>
</dbReference>
<dbReference type="Proteomes" id="UP001190640">
    <property type="component" value="Chromosome 6"/>
</dbReference>
<dbReference type="Gene3D" id="3.10.100.10">
    <property type="entry name" value="Mannose-Binding Protein A, subunit A"/>
    <property type="match status" value="1"/>
</dbReference>
<proteinExistence type="predicted"/>
<comment type="subcellular location">
    <subcellularLocation>
        <location evidence="1">Secreted</location>
    </subcellularLocation>
</comment>
<dbReference type="GO" id="GO:0008083">
    <property type="term" value="F:growth factor activity"/>
    <property type="evidence" value="ECO:0007669"/>
    <property type="project" value="TreeGrafter"/>
</dbReference>
<evidence type="ECO:0000256" key="7">
    <source>
        <dbReference type="SAM" id="SignalP"/>
    </source>
</evidence>
<dbReference type="RefSeq" id="XP_054838098.1">
    <property type="nucleotide sequence ID" value="XM_054982123.1"/>
</dbReference>
<keyword evidence="9" id="KW-1185">Reference proteome</keyword>
<keyword evidence="2" id="KW-0964">Secreted</keyword>
<dbReference type="KEGG" id="emc:129331692"/>
<keyword evidence="3 7" id="KW-0732">Signal</keyword>
<evidence type="ECO:0000256" key="6">
    <source>
        <dbReference type="SAM" id="MobiDB-lite"/>
    </source>
</evidence>
<evidence type="ECO:0000313" key="9">
    <source>
        <dbReference type="Proteomes" id="UP001190640"/>
    </source>
</evidence>
<dbReference type="PANTHER" id="PTHR22799:SF1">
    <property type="entry name" value="C-TYPE LECTIN DOMAIN FAMILY 11 MEMBER A"/>
    <property type="match status" value="1"/>
</dbReference>
<dbReference type="GO" id="GO:0001503">
    <property type="term" value="P:ossification"/>
    <property type="evidence" value="ECO:0007669"/>
    <property type="project" value="TreeGrafter"/>
</dbReference>
<keyword evidence="5" id="KW-1015">Disulfide bond</keyword>
<protein>
    <submittedName>
        <fullName evidence="10">Conglutinin-like isoform X1</fullName>
    </submittedName>
</protein>